<feature type="compositionally biased region" description="Low complexity" evidence="1">
    <location>
        <begin position="8"/>
        <end position="35"/>
    </location>
</feature>
<evidence type="ECO:0000259" key="2">
    <source>
        <dbReference type="PROSITE" id="PS00028"/>
    </source>
</evidence>
<dbReference type="EMBL" id="KB097552">
    <property type="protein sequence ID" value="ESN95009.1"/>
    <property type="molecule type" value="Genomic_DNA"/>
</dbReference>
<dbReference type="EMBL" id="AMQM01007024">
    <property type="status" value="NOT_ANNOTATED_CDS"/>
    <property type="molecule type" value="Genomic_DNA"/>
</dbReference>
<sequence length="355" mass="40662">MTSQKDFNNINNNYKNNNNHNNNNVNNINSNNNNNKTSKRTDCSSLNCNNNNDDDNDNNKIVTMTSLPNEPITTFEHKPHQVKQKPSSKTTNESKNDPTDNVPFNLTSSFSPYLHPPSVIHHTPTHQSAYELQQQRQQISLHSFTPNFYTPFIRQHYSFSQQPSNTPIPPTNFSTKASPLQILHTGRGFVPQIFSGPSSTFRGPAPFMFSGLCTYAPVHPGMHCVKPIRLPPDFYSPEYRQSASSIFERIPEEEMGDKIYRPKPKKLKSQVRDCAIYSKVVGMKYPIQTDSSPNPDKNIDIPNCVEERRRRRSSVWFKMNNDKRCFACGRTFISKGSFRYHLSRCHVLSGLNIRC</sequence>
<dbReference type="KEGG" id="hro:HELRODRAFT_179856"/>
<dbReference type="GO" id="GO:0004402">
    <property type="term" value="F:histone acetyltransferase activity"/>
    <property type="evidence" value="ECO:0000318"/>
    <property type="project" value="GO_Central"/>
</dbReference>
<dbReference type="Proteomes" id="UP000015101">
    <property type="component" value="Unassembled WGS sequence"/>
</dbReference>
<dbReference type="PROSITE" id="PS00028">
    <property type="entry name" value="ZINC_FINGER_C2H2_1"/>
    <property type="match status" value="1"/>
</dbReference>
<dbReference type="InParanoid" id="T1FF77"/>
<reference evidence="5" key="1">
    <citation type="submission" date="2012-12" db="EMBL/GenBank/DDBJ databases">
        <authorList>
            <person name="Hellsten U."/>
            <person name="Grimwood J."/>
            <person name="Chapman J.A."/>
            <person name="Shapiro H."/>
            <person name="Aerts A."/>
            <person name="Otillar R.P."/>
            <person name="Terry A.Y."/>
            <person name="Boore J.L."/>
            <person name="Simakov O."/>
            <person name="Marletaz F."/>
            <person name="Cho S.-J."/>
            <person name="Edsinger-Gonzales E."/>
            <person name="Havlak P."/>
            <person name="Kuo D.-H."/>
            <person name="Larsson T."/>
            <person name="Lv J."/>
            <person name="Arendt D."/>
            <person name="Savage R."/>
            <person name="Osoegawa K."/>
            <person name="de Jong P."/>
            <person name="Lindberg D.R."/>
            <person name="Seaver E.C."/>
            <person name="Weisblat D.A."/>
            <person name="Putnam N.H."/>
            <person name="Grigoriev I.V."/>
            <person name="Rokhsar D.S."/>
        </authorList>
    </citation>
    <scope>NUCLEOTIDE SEQUENCE</scope>
</reference>
<feature type="region of interest" description="Disordered" evidence="1">
    <location>
        <begin position="1"/>
        <end position="102"/>
    </location>
</feature>
<dbReference type="OrthoDB" id="5815793at2759"/>
<evidence type="ECO:0000313" key="5">
    <source>
        <dbReference type="Proteomes" id="UP000015101"/>
    </source>
</evidence>
<evidence type="ECO:0000313" key="3">
    <source>
        <dbReference type="EMBL" id="ESN95009.1"/>
    </source>
</evidence>
<name>T1FF77_HELRO</name>
<feature type="compositionally biased region" description="Polar residues" evidence="1">
    <location>
        <begin position="60"/>
        <end position="72"/>
    </location>
</feature>
<reference evidence="4" key="3">
    <citation type="submission" date="2015-06" db="UniProtKB">
        <authorList>
            <consortium name="EnsemblMetazoa"/>
        </authorList>
    </citation>
    <scope>IDENTIFICATION</scope>
</reference>
<dbReference type="AlphaFoldDB" id="T1FF77"/>
<evidence type="ECO:0000313" key="4">
    <source>
        <dbReference type="EnsemblMetazoa" id="HelroP179856"/>
    </source>
</evidence>
<protein>
    <recommendedName>
        <fullName evidence="2">C2H2-type domain-containing protein</fullName>
    </recommendedName>
</protein>
<dbReference type="CTD" id="20207476"/>
<proteinExistence type="predicted"/>
<dbReference type="HOGENOM" id="CLU_781386_0_0_1"/>
<dbReference type="InterPro" id="IPR013087">
    <property type="entry name" value="Znf_C2H2_type"/>
</dbReference>
<accession>T1FF77</accession>
<gene>
    <name evidence="4" type="primary">20207476</name>
    <name evidence="3" type="ORF">HELRODRAFT_179856</name>
</gene>
<reference evidence="3 5" key="2">
    <citation type="journal article" date="2013" name="Nature">
        <title>Insights into bilaterian evolution from three spiralian genomes.</title>
        <authorList>
            <person name="Simakov O."/>
            <person name="Marletaz F."/>
            <person name="Cho S.J."/>
            <person name="Edsinger-Gonzales E."/>
            <person name="Havlak P."/>
            <person name="Hellsten U."/>
            <person name="Kuo D.H."/>
            <person name="Larsson T."/>
            <person name="Lv J."/>
            <person name="Arendt D."/>
            <person name="Savage R."/>
            <person name="Osoegawa K."/>
            <person name="de Jong P."/>
            <person name="Grimwood J."/>
            <person name="Chapman J.A."/>
            <person name="Shapiro H."/>
            <person name="Aerts A."/>
            <person name="Otillar R.P."/>
            <person name="Terry A.Y."/>
            <person name="Boore J.L."/>
            <person name="Grigoriev I.V."/>
            <person name="Lindberg D.R."/>
            <person name="Seaver E.C."/>
            <person name="Weisblat D.A."/>
            <person name="Putnam N.H."/>
            <person name="Rokhsar D.S."/>
        </authorList>
    </citation>
    <scope>NUCLEOTIDE SEQUENCE</scope>
</reference>
<dbReference type="RefSeq" id="XP_009026903.1">
    <property type="nucleotide sequence ID" value="XM_009028655.1"/>
</dbReference>
<dbReference type="EnsemblMetazoa" id="HelroT179856">
    <property type="protein sequence ID" value="HelroP179856"/>
    <property type="gene ID" value="HelroG179856"/>
</dbReference>
<dbReference type="GeneID" id="20207476"/>
<organism evidence="4 5">
    <name type="scientific">Helobdella robusta</name>
    <name type="common">Californian leech</name>
    <dbReference type="NCBI Taxonomy" id="6412"/>
    <lineage>
        <taxon>Eukaryota</taxon>
        <taxon>Metazoa</taxon>
        <taxon>Spiralia</taxon>
        <taxon>Lophotrochozoa</taxon>
        <taxon>Annelida</taxon>
        <taxon>Clitellata</taxon>
        <taxon>Hirudinea</taxon>
        <taxon>Rhynchobdellida</taxon>
        <taxon>Glossiphoniidae</taxon>
        <taxon>Helobdella</taxon>
    </lineage>
</organism>
<evidence type="ECO:0000256" key="1">
    <source>
        <dbReference type="SAM" id="MobiDB-lite"/>
    </source>
</evidence>
<keyword evidence="5" id="KW-1185">Reference proteome</keyword>
<feature type="domain" description="C2H2-type" evidence="2">
    <location>
        <begin position="325"/>
        <end position="346"/>
    </location>
</feature>